<feature type="domain" description="ATPase F1/V1/A1 complex alpha/beta subunit nucleotide-binding" evidence="13">
    <location>
        <begin position="133"/>
        <end position="344"/>
    </location>
</feature>
<evidence type="ECO:0008006" key="17">
    <source>
        <dbReference type="Google" id="ProtNLM"/>
    </source>
</evidence>
<keyword evidence="3" id="KW-0813">Transport</keyword>
<evidence type="ECO:0000256" key="4">
    <source>
        <dbReference type="ARBA" id="ARBA00022741"/>
    </source>
</evidence>
<comment type="subcellular location">
    <subcellularLocation>
        <location evidence="1">Membrane</location>
    </subcellularLocation>
</comment>
<proteinExistence type="inferred from homology"/>
<evidence type="ECO:0000256" key="3">
    <source>
        <dbReference type="ARBA" id="ARBA00022448"/>
    </source>
</evidence>
<dbReference type="Proteomes" id="UP000178681">
    <property type="component" value="Unassembled WGS sequence"/>
</dbReference>
<evidence type="ECO:0000256" key="7">
    <source>
        <dbReference type="ARBA" id="ARBA00022967"/>
    </source>
</evidence>
<evidence type="ECO:0000256" key="1">
    <source>
        <dbReference type="ARBA" id="ARBA00004370"/>
    </source>
</evidence>
<organism evidence="15 16">
    <name type="scientific">Candidatus Gottesmanbacteria bacterium RIFCSPHIGHO2_01_FULL_42_12</name>
    <dbReference type="NCBI Taxonomy" id="1798377"/>
    <lineage>
        <taxon>Bacteria</taxon>
        <taxon>Candidatus Gottesmaniibacteriota</taxon>
    </lineage>
</organism>
<dbReference type="Gene3D" id="2.40.30.20">
    <property type="match status" value="1"/>
</dbReference>
<evidence type="ECO:0000313" key="15">
    <source>
        <dbReference type="EMBL" id="OGG07725.1"/>
    </source>
</evidence>
<keyword evidence="8" id="KW-0406">Ion transport</keyword>
<evidence type="ECO:0000256" key="6">
    <source>
        <dbReference type="ARBA" id="ARBA00022840"/>
    </source>
</evidence>
<keyword evidence="6" id="KW-0067">ATP-binding</keyword>
<protein>
    <recommendedName>
        <fullName evidence="17">F0F1 ATP synthase subunit alpha</fullName>
    </recommendedName>
</protein>
<comment type="caution">
    <text evidence="15">The sequence shown here is derived from an EMBL/GenBank/DDBJ whole genome shotgun (WGS) entry which is preliminary data.</text>
</comment>
<dbReference type="InterPro" id="IPR027417">
    <property type="entry name" value="P-loop_NTPase"/>
</dbReference>
<dbReference type="Gene3D" id="1.20.150.20">
    <property type="entry name" value="ATP synthase alpha/beta chain, C-terminal domain"/>
    <property type="match status" value="1"/>
</dbReference>
<dbReference type="InterPro" id="IPR036121">
    <property type="entry name" value="ATPase_F1/V1/A1_a/bsu_N_sf"/>
</dbReference>
<evidence type="ECO:0000313" key="16">
    <source>
        <dbReference type="Proteomes" id="UP000178681"/>
    </source>
</evidence>
<accession>A0A1F5Z5S9</accession>
<dbReference type="STRING" id="1798377.A2872_02055"/>
<keyword evidence="11" id="KW-0066">ATP synthesis</keyword>
<comment type="subunit">
    <text evidence="12">F-type ATPases have 2 components, CF(1) - the catalytic core - and CF(0) - the membrane proton channel. CF(1) has five subunits: alpha(3), beta(3), gamma(1), delta(1), epsilon(1). CF(0) has four main subunits: a(1), b(1), b'(1) and c(9-12).</text>
</comment>
<dbReference type="AlphaFoldDB" id="A0A1F5Z5S9"/>
<evidence type="ECO:0000259" key="13">
    <source>
        <dbReference type="Pfam" id="PF00006"/>
    </source>
</evidence>
<gene>
    <name evidence="15" type="ORF">A2872_02055</name>
</gene>
<feature type="domain" description="ATP synthase alpha subunit C-terminal" evidence="14">
    <location>
        <begin position="360"/>
        <end position="449"/>
    </location>
</feature>
<reference evidence="15 16" key="1">
    <citation type="journal article" date="2016" name="Nat. Commun.">
        <title>Thousands of microbial genomes shed light on interconnected biogeochemical processes in an aquifer system.</title>
        <authorList>
            <person name="Anantharaman K."/>
            <person name="Brown C.T."/>
            <person name="Hug L.A."/>
            <person name="Sharon I."/>
            <person name="Castelle C.J."/>
            <person name="Probst A.J."/>
            <person name="Thomas B.C."/>
            <person name="Singh A."/>
            <person name="Wilkins M.J."/>
            <person name="Karaoz U."/>
            <person name="Brodie E.L."/>
            <person name="Williams K.H."/>
            <person name="Hubbard S.S."/>
            <person name="Banfield J.F."/>
        </authorList>
    </citation>
    <scope>NUCLEOTIDE SEQUENCE [LARGE SCALE GENOMIC DNA]</scope>
</reference>
<keyword evidence="9" id="KW-0472">Membrane</keyword>
<dbReference type="GO" id="GO:0005524">
    <property type="term" value="F:ATP binding"/>
    <property type="evidence" value="ECO:0007669"/>
    <property type="project" value="UniProtKB-KW"/>
</dbReference>
<dbReference type="Pfam" id="PF00006">
    <property type="entry name" value="ATP-synt_ab"/>
    <property type="match status" value="1"/>
</dbReference>
<dbReference type="GO" id="GO:0043531">
    <property type="term" value="F:ADP binding"/>
    <property type="evidence" value="ECO:0007669"/>
    <property type="project" value="TreeGrafter"/>
</dbReference>
<dbReference type="InterPro" id="IPR023366">
    <property type="entry name" value="ATP_synth_asu-like_sf"/>
</dbReference>
<dbReference type="InterPro" id="IPR000194">
    <property type="entry name" value="ATPase_F1/V1/A1_a/bsu_nucl-bd"/>
</dbReference>
<dbReference type="InterPro" id="IPR038376">
    <property type="entry name" value="ATP_synth_asu_C_sf"/>
</dbReference>
<keyword evidence="10" id="KW-0139">CF(1)</keyword>
<evidence type="ECO:0000256" key="9">
    <source>
        <dbReference type="ARBA" id="ARBA00023136"/>
    </source>
</evidence>
<dbReference type="SUPFAM" id="SSF47917">
    <property type="entry name" value="C-terminal domain of alpha and beta subunits of F1 ATP synthase"/>
    <property type="match status" value="1"/>
</dbReference>
<dbReference type="InterPro" id="IPR005294">
    <property type="entry name" value="ATP_synth_F1_asu"/>
</dbReference>
<dbReference type="FunFam" id="3.40.50.300:FF:002432">
    <property type="entry name" value="ATP synthase subunit alpha, mitochondrial"/>
    <property type="match status" value="1"/>
</dbReference>
<keyword evidence="4" id="KW-0547">Nucleotide-binding</keyword>
<dbReference type="GO" id="GO:0045259">
    <property type="term" value="C:proton-transporting ATP synthase complex"/>
    <property type="evidence" value="ECO:0007669"/>
    <property type="project" value="UniProtKB-KW"/>
</dbReference>
<sequence>MNQQEVGFVQRINKFIAYLDGLPGAKISDIIESENGAIGWVTALLGDEIEVLLLNDKDVRPKDIFFQTGRHLTVPLGNFLLGRTVNPLGAPIDEGKPLFTKDGQKNVVYPDTMDTLAPSLGERHFIDRQLDTGITVIDTLMPLGKGQRELVIGDPRSGKAGFVLDVLTNLKDSGMVCIYGIIGKSLPAMRSIIQAISDRGALPYTVVVAAASVDPAPLIFLTPQTVFVIAEYFQKQGKDVLVILNDMGVHAKIYREISLLAQRAPGRESYPGDIFYQHAHLMERGGNFLNGGSITVLPEIELDLNDFSSYIPTNLMGMTDGHLLFKSSLLSQGYTPAIDTTLSVTRVGRQTQNRVQELLSNLIRQTMARAAQLETLSQFSFELPPETQSLFKQATQIKELLKQPTGVYISKEVQTVLLALPFTKFLEEKDAEYVEKNKLALIERVEKDSLTKDIFKFENELDLIKTLDENYGHDKTN</sequence>
<keyword evidence="7" id="KW-1278">Translocase</keyword>
<dbReference type="SUPFAM" id="SSF52540">
    <property type="entry name" value="P-loop containing nucleoside triphosphate hydrolases"/>
    <property type="match status" value="1"/>
</dbReference>
<name>A0A1F5Z5S9_9BACT</name>
<dbReference type="Pfam" id="PF00306">
    <property type="entry name" value="ATP-synt_ab_C"/>
    <property type="match status" value="1"/>
</dbReference>
<evidence type="ECO:0000256" key="12">
    <source>
        <dbReference type="ARBA" id="ARBA00026013"/>
    </source>
</evidence>
<dbReference type="SUPFAM" id="SSF50615">
    <property type="entry name" value="N-terminal domain of alpha and beta subunits of F1 ATP synthase"/>
    <property type="match status" value="1"/>
</dbReference>
<evidence type="ECO:0000256" key="11">
    <source>
        <dbReference type="ARBA" id="ARBA00023310"/>
    </source>
</evidence>
<keyword evidence="5" id="KW-0375">Hydrogen ion transport</keyword>
<evidence type="ECO:0000256" key="10">
    <source>
        <dbReference type="ARBA" id="ARBA00023196"/>
    </source>
</evidence>
<dbReference type="GO" id="GO:0046933">
    <property type="term" value="F:proton-transporting ATP synthase activity, rotational mechanism"/>
    <property type="evidence" value="ECO:0007669"/>
    <property type="project" value="InterPro"/>
</dbReference>
<evidence type="ECO:0000259" key="14">
    <source>
        <dbReference type="Pfam" id="PF00306"/>
    </source>
</evidence>
<comment type="similarity">
    <text evidence="2">Belongs to the ATPase alpha/beta chains family.</text>
</comment>
<evidence type="ECO:0000256" key="2">
    <source>
        <dbReference type="ARBA" id="ARBA00008936"/>
    </source>
</evidence>
<dbReference type="EMBL" id="MFJG01000002">
    <property type="protein sequence ID" value="OGG07725.1"/>
    <property type="molecule type" value="Genomic_DNA"/>
</dbReference>
<evidence type="ECO:0000256" key="5">
    <source>
        <dbReference type="ARBA" id="ARBA00022781"/>
    </source>
</evidence>
<dbReference type="PANTHER" id="PTHR48082:SF2">
    <property type="entry name" value="ATP SYNTHASE SUBUNIT ALPHA, MITOCHONDRIAL"/>
    <property type="match status" value="1"/>
</dbReference>
<dbReference type="InterPro" id="IPR000793">
    <property type="entry name" value="ATP_synth_asu_C"/>
</dbReference>
<dbReference type="PANTHER" id="PTHR48082">
    <property type="entry name" value="ATP SYNTHASE SUBUNIT ALPHA, MITOCHONDRIAL"/>
    <property type="match status" value="1"/>
</dbReference>
<dbReference type="Gene3D" id="3.40.50.300">
    <property type="entry name" value="P-loop containing nucleotide triphosphate hydrolases"/>
    <property type="match status" value="1"/>
</dbReference>
<evidence type="ECO:0000256" key="8">
    <source>
        <dbReference type="ARBA" id="ARBA00023065"/>
    </source>
</evidence>